<dbReference type="EC" id="1.14.19.9" evidence="3"/>
<feature type="binding site" evidence="2">
    <location>
        <position position="354"/>
    </location>
    <ligand>
        <name>FAD</name>
        <dbReference type="ChEBI" id="CHEBI:57692"/>
    </ligand>
</feature>
<evidence type="ECO:0000313" key="4">
    <source>
        <dbReference type="Proteomes" id="UP000531251"/>
    </source>
</evidence>
<dbReference type="GO" id="GO:0000166">
    <property type="term" value="F:nucleotide binding"/>
    <property type="evidence" value="ECO:0007669"/>
    <property type="project" value="UniProtKB-KW"/>
</dbReference>
<dbReference type="PANTHER" id="PTHR43747:SF4">
    <property type="entry name" value="FLAVIN-DEPENDENT TRYPTOPHAN HALOGENASE"/>
    <property type="match status" value="1"/>
</dbReference>
<accession>A0A7X5XVK7</accession>
<keyword evidence="2" id="KW-0274">FAD</keyword>
<dbReference type="SUPFAM" id="SSF51905">
    <property type="entry name" value="FAD/NAD(P)-binding domain"/>
    <property type="match status" value="1"/>
</dbReference>
<dbReference type="AlphaFoldDB" id="A0A7X5XVK7"/>
<keyword evidence="2" id="KW-0547">Nucleotide-binding</keyword>
<feature type="binding site" evidence="2">
    <location>
        <position position="203"/>
    </location>
    <ligand>
        <name>FAD</name>
        <dbReference type="ChEBI" id="CHEBI:57692"/>
    </ligand>
</feature>
<protein>
    <submittedName>
        <fullName evidence="3">Tryptophan halogenase</fullName>
        <ecNumber evidence="3">1.14.19.9</ecNumber>
    </submittedName>
</protein>
<dbReference type="InterPro" id="IPR036188">
    <property type="entry name" value="FAD/NAD-bd_sf"/>
</dbReference>
<evidence type="ECO:0000313" key="3">
    <source>
        <dbReference type="EMBL" id="NJB96172.1"/>
    </source>
</evidence>
<feature type="binding site" evidence="2">
    <location>
        <position position="97"/>
    </location>
    <ligand>
        <name>7-chloro-L-tryptophan</name>
        <dbReference type="ChEBI" id="CHEBI:58713"/>
    </ligand>
</feature>
<keyword evidence="4" id="KW-1185">Reference proteome</keyword>
<gene>
    <name evidence="3" type="ORF">GGR89_000464</name>
</gene>
<dbReference type="PANTHER" id="PTHR43747">
    <property type="entry name" value="FAD-BINDING PROTEIN"/>
    <property type="match status" value="1"/>
</dbReference>
<proteinExistence type="predicted"/>
<dbReference type="EMBL" id="JAATJB010000001">
    <property type="protein sequence ID" value="NJB96172.1"/>
    <property type="molecule type" value="Genomic_DNA"/>
</dbReference>
<dbReference type="InterPro" id="IPR006905">
    <property type="entry name" value="Flavin_halogenase"/>
</dbReference>
<feature type="binding site" evidence="2">
    <location>
        <position position="367"/>
    </location>
    <ligand>
        <name>FAD</name>
        <dbReference type="ChEBI" id="CHEBI:57692"/>
    </ligand>
</feature>
<dbReference type="Proteomes" id="UP000531251">
    <property type="component" value="Unassembled WGS sequence"/>
</dbReference>
<evidence type="ECO:0000256" key="1">
    <source>
        <dbReference type="PIRSR" id="PIRSR011396-1"/>
    </source>
</evidence>
<dbReference type="PIRSF" id="PIRSF011396">
    <property type="entry name" value="Trp_halogenase"/>
    <property type="match status" value="1"/>
</dbReference>
<name>A0A7X5XVK7_9SPHN</name>
<dbReference type="RefSeq" id="WP_209092081.1">
    <property type="nucleotide sequence ID" value="NZ_BAAADY010000001.1"/>
</dbReference>
<dbReference type="GO" id="GO:0004497">
    <property type="term" value="F:monooxygenase activity"/>
    <property type="evidence" value="ECO:0007669"/>
    <property type="project" value="InterPro"/>
</dbReference>
<dbReference type="InterPro" id="IPR050816">
    <property type="entry name" value="Flavin-dep_Halogenase_NPB"/>
</dbReference>
<evidence type="ECO:0000256" key="2">
    <source>
        <dbReference type="PIRSR" id="PIRSR011396-2"/>
    </source>
</evidence>
<keyword evidence="2" id="KW-0285">Flavoprotein</keyword>
<feature type="binding site" evidence="2">
    <location>
        <begin position="28"/>
        <end position="31"/>
    </location>
    <ligand>
        <name>FAD</name>
        <dbReference type="ChEBI" id="CHEBI:57692"/>
    </ligand>
</feature>
<sequence>MSVSSGIPFFFHGSARVKRVQNIVIVGGGTAGWLTAGVIAARHQSRMPGGFTVTLVESPNIPIIGVGEGTWPTLRTTLAKIGVSETEFFRECDAAFKQGALFARWTTGAEDDAYYHPLMLPQGFHQLSLVPHWIANANGRSFCDTVTPQGRICDAGLAPKTIATPEYDGQANYAYHLDAGKFAPFLTRHCTTRLGVRHVLADVRAVERAENGDIVAIDTEQAGRIEGDLFVDCTGFRSLLLGETMGVRFKDCGDILFCDAALAAQIPYPEENAPIATHTLSTAQGAGWIWDIGLPTRRGTGYVYSTAHTSDDQAEATLRAYLGPAGADMAVRRIPIRSGHREIFWKNNVVAVGLAAGFLEPLEASAIVLIELSAKLIAEQMPAVREVMDVVAKRFNATTLYRWGRIIDFLKLHYVLTKRTDTEFWRDNLLPETIPERLQELLTLWRYQPPWFHDEFDRVEEVFPPASYQYVLYGMGFRSEVEPEALSGDQRLAERAMRENAAQTERLCAGLPRHRDLIRKIHEHGLQPV</sequence>
<feature type="active site" evidence="1">
    <location>
        <position position="97"/>
    </location>
</feature>
<feature type="binding site" evidence="2">
    <location>
        <position position="363"/>
    </location>
    <ligand>
        <name>L-tryptophan</name>
        <dbReference type="ChEBI" id="CHEBI:57912"/>
    </ligand>
</feature>
<keyword evidence="3" id="KW-0560">Oxidoreductase</keyword>
<dbReference type="Gene3D" id="3.50.50.60">
    <property type="entry name" value="FAD/NAD(P)-binding domain"/>
    <property type="match status" value="1"/>
</dbReference>
<organism evidence="3 4">
    <name type="scientific">Sphingomonas trueperi</name>
    <dbReference type="NCBI Taxonomy" id="53317"/>
    <lineage>
        <taxon>Bacteria</taxon>
        <taxon>Pseudomonadati</taxon>
        <taxon>Pseudomonadota</taxon>
        <taxon>Alphaproteobacteria</taxon>
        <taxon>Sphingomonadales</taxon>
        <taxon>Sphingomonadaceae</taxon>
        <taxon>Sphingomonas</taxon>
    </lineage>
</organism>
<dbReference type="InterPro" id="IPR033856">
    <property type="entry name" value="Trp_halogen"/>
</dbReference>
<comment type="caution">
    <text evidence="3">The sequence shown here is derived from an EMBL/GenBank/DDBJ whole genome shotgun (WGS) entry which is preliminary data.</text>
</comment>
<reference evidence="3 4" key="1">
    <citation type="submission" date="2020-03" db="EMBL/GenBank/DDBJ databases">
        <title>Genomic Encyclopedia of Type Strains, Phase IV (KMG-IV): sequencing the most valuable type-strain genomes for metagenomic binning, comparative biology and taxonomic classification.</title>
        <authorList>
            <person name="Goeker M."/>
        </authorList>
    </citation>
    <scope>NUCLEOTIDE SEQUENCE [LARGE SCALE GENOMIC DNA]</scope>
    <source>
        <strain evidence="3 4">DSM 7225</strain>
    </source>
</reference>
<dbReference type="Pfam" id="PF04820">
    <property type="entry name" value="Trp_halogenase"/>
    <property type="match status" value="1"/>
</dbReference>